<dbReference type="AlphaFoldDB" id="A0A8H9J2D5"/>
<protein>
    <submittedName>
        <fullName evidence="2">MarR family transcriptional regulator</fullName>
    </submittedName>
</protein>
<accession>A0A8H9J2D5</accession>
<proteinExistence type="predicted"/>
<evidence type="ECO:0000313" key="2">
    <source>
        <dbReference type="EMBL" id="GHF67942.1"/>
    </source>
</evidence>
<dbReference type="InterPro" id="IPR036388">
    <property type="entry name" value="WH-like_DNA-bd_sf"/>
</dbReference>
<dbReference type="InterPro" id="IPR000835">
    <property type="entry name" value="HTH_MarR-typ"/>
</dbReference>
<dbReference type="SUPFAM" id="SSF46785">
    <property type="entry name" value="Winged helix' DNA-binding domain"/>
    <property type="match status" value="1"/>
</dbReference>
<dbReference type="GO" id="GO:0003700">
    <property type="term" value="F:DNA-binding transcription factor activity"/>
    <property type="evidence" value="ECO:0007669"/>
    <property type="project" value="InterPro"/>
</dbReference>
<comment type="caution">
    <text evidence="2">The sequence shown here is derived from an EMBL/GenBank/DDBJ whole genome shotgun (WGS) entry which is preliminary data.</text>
</comment>
<reference evidence="2" key="1">
    <citation type="journal article" date="2014" name="Int. J. Syst. Evol. Microbiol.">
        <title>Complete genome sequence of Corynebacterium casei LMG S-19264T (=DSM 44701T), isolated from a smear-ripened cheese.</title>
        <authorList>
            <consortium name="US DOE Joint Genome Institute (JGI-PGF)"/>
            <person name="Walter F."/>
            <person name="Albersmeier A."/>
            <person name="Kalinowski J."/>
            <person name="Ruckert C."/>
        </authorList>
    </citation>
    <scope>NUCLEOTIDE SEQUENCE</scope>
    <source>
        <strain evidence="2">CGMCC 4.7679</strain>
    </source>
</reference>
<dbReference type="OrthoDB" id="3177763at2"/>
<dbReference type="InterPro" id="IPR039422">
    <property type="entry name" value="MarR/SlyA-like"/>
</dbReference>
<evidence type="ECO:0000259" key="1">
    <source>
        <dbReference type="PROSITE" id="PS50995"/>
    </source>
</evidence>
<dbReference type="GO" id="GO:0006950">
    <property type="term" value="P:response to stress"/>
    <property type="evidence" value="ECO:0007669"/>
    <property type="project" value="TreeGrafter"/>
</dbReference>
<evidence type="ECO:0000313" key="3">
    <source>
        <dbReference type="Proteomes" id="UP000658656"/>
    </source>
</evidence>
<sequence length="155" mass="17385">MDSATGQPDYLTDAVTRLERAVANIGAMRLKPWRMTLSGYAALKILERQPNLSLAQLSRRCFVKPQTMTRIVAELERREWVDRSPHPESERAMSLALTPAGRASLAEMAAEVDKIESTLEAMLEPGQFPQLVATLRRCAVAVETEIKDARQARRH</sequence>
<reference evidence="2" key="2">
    <citation type="submission" date="2020-09" db="EMBL/GenBank/DDBJ databases">
        <authorList>
            <person name="Sun Q."/>
            <person name="Zhou Y."/>
        </authorList>
    </citation>
    <scope>NUCLEOTIDE SEQUENCE</scope>
    <source>
        <strain evidence="2">CGMCC 4.7679</strain>
    </source>
</reference>
<dbReference type="RefSeq" id="WP_145933801.1">
    <property type="nucleotide sequence ID" value="NZ_BNAV01000007.1"/>
</dbReference>
<dbReference type="PANTHER" id="PTHR33164">
    <property type="entry name" value="TRANSCRIPTIONAL REGULATOR, MARR FAMILY"/>
    <property type="match status" value="1"/>
</dbReference>
<dbReference type="PROSITE" id="PS50995">
    <property type="entry name" value="HTH_MARR_2"/>
    <property type="match status" value="1"/>
</dbReference>
<gene>
    <name evidence="2" type="ORF">GCM10017566_47120</name>
</gene>
<dbReference type="Pfam" id="PF01047">
    <property type="entry name" value="MarR"/>
    <property type="match status" value="1"/>
</dbReference>
<dbReference type="SMART" id="SM00347">
    <property type="entry name" value="HTH_MARR"/>
    <property type="match status" value="1"/>
</dbReference>
<keyword evidence="3" id="KW-1185">Reference proteome</keyword>
<name>A0A8H9J2D5_9PSEU</name>
<dbReference type="EMBL" id="BNAV01000007">
    <property type="protein sequence ID" value="GHF67942.1"/>
    <property type="molecule type" value="Genomic_DNA"/>
</dbReference>
<dbReference type="InterPro" id="IPR036390">
    <property type="entry name" value="WH_DNA-bd_sf"/>
</dbReference>
<dbReference type="Gene3D" id="1.10.10.10">
    <property type="entry name" value="Winged helix-like DNA-binding domain superfamily/Winged helix DNA-binding domain"/>
    <property type="match status" value="1"/>
</dbReference>
<dbReference type="Proteomes" id="UP000658656">
    <property type="component" value="Unassembled WGS sequence"/>
</dbReference>
<dbReference type="PANTHER" id="PTHR33164:SF43">
    <property type="entry name" value="HTH-TYPE TRANSCRIPTIONAL REPRESSOR YETL"/>
    <property type="match status" value="1"/>
</dbReference>
<organism evidence="2 3">
    <name type="scientific">Amycolatopsis bartoniae</name>
    <dbReference type="NCBI Taxonomy" id="941986"/>
    <lineage>
        <taxon>Bacteria</taxon>
        <taxon>Bacillati</taxon>
        <taxon>Actinomycetota</taxon>
        <taxon>Actinomycetes</taxon>
        <taxon>Pseudonocardiales</taxon>
        <taxon>Pseudonocardiaceae</taxon>
        <taxon>Amycolatopsis</taxon>
    </lineage>
</organism>
<feature type="domain" description="HTH marR-type" evidence="1">
    <location>
        <begin position="8"/>
        <end position="140"/>
    </location>
</feature>